<sequence>MCLGAEGTNGKWKKN</sequence>
<accession>A0A2P2MTS9</accession>
<organism evidence="1">
    <name type="scientific">Rhizophora mucronata</name>
    <name type="common">Asiatic mangrove</name>
    <dbReference type="NCBI Taxonomy" id="61149"/>
    <lineage>
        <taxon>Eukaryota</taxon>
        <taxon>Viridiplantae</taxon>
        <taxon>Streptophyta</taxon>
        <taxon>Embryophyta</taxon>
        <taxon>Tracheophyta</taxon>
        <taxon>Spermatophyta</taxon>
        <taxon>Magnoliopsida</taxon>
        <taxon>eudicotyledons</taxon>
        <taxon>Gunneridae</taxon>
        <taxon>Pentapetalae</taxon>
        <taxon>rosids</taxon>
        <taxon>fabids</taxon>
        <taxon>Malpighiales</taxon>
        <taxon>Rhizophoraceae</taxon>
        <taxon>Rhizophora</taxon>
    </lineage>
</organism>
<reference evidence="1" key="1">
    <citation type="submission" date="2018-02" db="EMBL/GenBank/DDBJ databases">
        <title>Rhizophora mucronata_Transcriptome.</title>
        <authorList>
            <person name="Meera S.P."/>
            <person name="Sreeshan A."/>
            <person name="Augustine A."/>
        </authorList>
    </citation>
    <scope>NUCLEOTIDE SEQUENCE</scope>
    <source>
        <tissue evidence="1">Leaf</tissue>
    </source>
</reference>
<dbReference type="EMBL" id="GGEC01053149">
    <property type="protein sequence ID" value="MBX33633.1"/>
    <property type="molecule type" value="Transcribed_RNA"/>
</dbReference>
<evidence type="ECO:0000313" key="1">
    <source>
        <dbReference type="EMBL" id="MBX33633.1"/>
    </source>
</evidence>
<name>A0A2P2MTS9_RHIMU</name>
<proteinExistence type="predicted"/>
<protein>
    <submittedName>
        <fullName evidence="1">Uncharacterized protein</fullName>
    </submittedName>
</protein>